<proteinExistence type="predicted"/>
<dbReference type="InterPro" id="IPR010160">
    <property type="entry name" value="CRISPR-assoc_prot_Cmr5"/>
</dbReference>
<evidence type="ECO:0008006" key="3">
    <source>
        <dbReference type="Google" id="ProtNLM"/>
    </source>
</evidence>
<dbReference type="RefSeq" id="WP_012546344.1">
    <property type="nucleotide sequence ID" value="NC_011296.1"/>
</dbReference>
<evidence type="ECO:0000313" key="1">
    <source>
        <dbReference type="EMBL" id="ACI21634.1"/>
    </source>
</evidence>
<dbReference type="HOGENOM" id="CLU_140162_1_0_0"/>
<dbReference type="AlphaFoldDB" id="B5YL03"/>
<dbReference type="Proteomes" id="UP000000718">
    <property type="component" value="Chromosome"/>
</dbReference>
<protein>
    <recommendedName>
        <fullName evidence="3">CRISPR type III-B/RAMP module-associated protein Cmr5</fullName>
    </recommendedName>
</protein>
<dbReference type="Pfam" id="PF09701">
    <property type="entry name" value="Cas_Cmr5"/>
    <property type="match status" value="1"/>
</dbReference>
<accession>B5YL03</accession>
<name>B5YL03_THEYD</name>
<dbReference type="EnsemblBacteria" id="ACI21634">
    <property type="protein sequence ID" value="ACI21634"/>
    <property type="gene ID" value="THEYE_A1094"/>
</dbReference>
<dbReference type="STRING" id="289376.THEYE_A1094"/>
<sequence>MENLDRLCAEYGFRFAEQITEAFNDAKKAESLITKALNVLQEQGLYAFALFCESRGEKEKVGANKLEEITKELLKEGLQVIQGDELLEEIRKEDGLASDLDRLIFSIEVIESSLIYARYHAKALSKESENQKTDDISIS</sequence>
<dbReference type="KEGG" id="tye:THEYE_A1094"/>
<dbReference type="InParanoid" id="B5YL03"/>
<gene>
    <name evidence="1" type="ordered locus">THEYE_A1094</name>
</gene>
<reference evidence="2" key="1">
    <citation type="submission" date="2008-08" db="EMBL/GenBank/DDBJ databases">
        <title>The complete genome sequence of Thermodesulfovibrio yellowstonii strain ATCC 51303 / DSM 11347 / YP87.</title>
        <authorList>
            <person name="Dodson R.J."/>
            <person name="Durkin A.S."/>
            <person name="Wu M."/>
            <person name="Eisen J."/>
            <person name="Sutton G."/>
        </authorList>
    </citation>
    <scope>NUCLEOTIDE SEQUENCE [LARGE SCALE GENOMIC DNA]</scope>
    <source>
        <strain evidence="2">ATCC 51303 / DSM 11347 / YP87</strain>
    </source>
</reference>
<reference evidence="1 2" key="2">
    <citation type="journal article" date="2015" name="Genome Announc.">
        <title>Genome Sequence of the Sulfate-Reducing Thermophilic Bacterium Thermodesulfovibrio yellowstonii Strain DSM 11347T (Phylum Nitrospirae).</title>
        <authorList>
            <person name="Bhatnagar S."/>
            <person name="Badger J.H."/>
            <person name="Madupu R."/>
            <person name="Khouri H.M."/>
            <person name="O'Connor E.M."/>
            <person name="Robb F.T."/>
            <person name="Ward N.L."/>
            <person name="Eisen J.A."/>
        </authorList>
    </citation>
    <scope>NUCLEOTIDE SEQUENCE [LARGE SCALE GENOMIC DNA]</scope>
    <source>
        <strain evidence="2">ATCC 51303 / DSM 11347 / YP87</strain>
    </source>
</reference>
<keyword evidence="2" id="KW-1185">Reference proteome</keyword>
<dbReference type="PATRIC" id="fig|289376.4.peg.1072"/>
<dbReference type="OrthoDB" id="48984at2"/>
<evidence type="ECO:0000313" key="2">
    <source>
        <dbReference type="Proteomes" id="UP000000718"/>
    </source>
</evidence>
<organism evidence="1 2">
    <name type="scientific">Thermodesulfovibrio yellowstonii (strain ATCC 51303 / DSM 11347 / YP87)</name>
    <dbReference type="NCBI Taxonomy" id="289376"/>
    <lineage>
        <taxon>Bacteria</taxon>
        <taxon>Pseudomonadati</taxon>
        <taxon>Nitrospirota</taxon>
        <taxon>Thermodesulfovibrionia</taxon>
        <taxon>Thermodesulfovibrionales</taxon>
        <taxon>Thermodesulfovibrionaceae</taxon>
        <taxon>Thermodesulfovibrio</taxon>
    </lineage>
</organism>
<dbReference type="EMBL" id="CP001147">
    <property type="protein sequence ID" value="ACI21634.1"/>
    <property type="molecule type" value="Genomic_DNA"/>
</dbReference>